<comment type="subcellular location">
    <subcellularLocation>
        <location evidence="1">Nucleus</location>
    </subcellularLocation>
</comment>
<organism evidence="6 7">
    <name type="scientific">Ceratodon purpureus</name>
    <name type="common">Fire moss</name>
    <name type="synonym">Dicranum purpureum</name>
    <dbReference type="NCBI Taxonomy" id="3225"/>
    <lineage>
        <taxon>Eukaryota</taxon>
        <taxon>Viridiplantae</taxon>
        <taxon>Streptophyta</taxon>
        <taxon>Embryophyta</taxon>
        <taxon>Bryophyta</taxon>
        <taxon>Bryophytina</taxon>
        <taxon>Bryopsida</taxon>
        <taxon>Dicranidae</taxon>
        <taxon>Pseudoditrichales</taxon>
        <taxon>Ditrichaceae</taxon>
        <taxon>Ceratodon</taxon>
    </lineage>
</organism>
<dbReference type="SMART" id="SM00443">
    <property type="entry name" value="G_patch"/>
    <property type="match status" value="1"/>
</dbReference>
<evidence type="ECO:0000313" key="6">
    <source>
        <dbReference type="EMBL" id="KAG0578433.1"/>
    </source>
</evidence>
<evidence type="ECO:0000256" key="3">
    <source>
        <dbReference type="ARBA" id="ARBA00023242"/>
    </source>
</evidence>
<feature type="compositionally biased region" description="Polar residues" evidence="4">
    <location>
        <begin position="164"/>
        <end position="176"/>
    </location>
</feature>
<dbReference type="PROSITE" id="PS50174">
    <property type="entry name" value="G_PATCH"/>
    <property type="match status" value="1"/>
</dbReference>
<dbReference type="PANTHER" id="PTHR13948">
    <property type="entry name" value="RNA-BINDING PROTEIN"/>
    <property type="match status" value="1"/>
</dbReference>
<dbReference type="InterPro" id="IPR041591">
    <property type="entry name" value="OCRE"/>
</dbReference>
<reference evidence="6" key="1">
    <citation type="submission" date="2020-06" db="EMBL/GenBank/DDBJ databases">
        <title>WGS assembly of Ceratodon purpureus strain R40.</title>
        <authorList>
            <person name="Carey S.B."/>
            <person name="Jenkins J."/>
            <person name="Shu S."/>
            <person name="Lovell J.T."/>
            <person name="Sreedasyam A."/>
            <person name="Maumus F."/>
            <person name="Tiley G.P."/>
            <person name="Fernandez-Pozo N."/>
            <person name="Barry K."/>
            <person name="Chen C."/>
            <person name="Wang M."/>
            <person name="Lipzen A."/>
            <person name="Daum C."/>
            <person name="Saski C.A."/>
            <person name="Payton A.C."/>
            <person name="Mcbreen J.C."/>
            <person name="Conrad R.E."/>
            <person name="Kollar L.M."/>
            <person name="Olsson S."/>
            <person name="Huttunen S."/>
            <person name="Landis J.B."/>
            <person name="Wickett N.J."/>
            <person name="Johnson M.G."/>
            <person name="Rensing S.A."/>
            <person name="Grimwood J."/>
            <person name="Schmutz J."/>
            <person name="Mcdaniel S.F."/>
        </authorList>
    </citation>
    <scope>NUCLEOTIDE SEQUENCE</scope>
    <source>
        <strain evidence="6">R40</strain>
    </source>
</reference>
<keyword evidence="7" id="KW-1185">Reference proteome</keyword>
<comment type="caution">
    <text evidence="6">The sequence shown here is derived from an EMBL/GenBank/DDBJ whole genome shotgun (WGS) entry which is preliminary data.</text>
</comment>
<feature type="region of interest" description="Disordered" evidence="4">
    <location>
        <begin position="152"/>
        <end position="220"/>
    </location>
</feature>
<evidence type="ECO:0000256" key="4">
    <source>
        <dbReference type="SAM" id="MobiDB-lite"/>
    </source>
</evidence>
<feature type="domain" description="G-patch" evidence="5">
    <location>
        <begin position="653"/>
        <end position="697"/>
    </location>
</feature>
<dbReference type="GO" id="GO:0003723">
    <property type="term" value="F:RNA binding"/>
    <property type="evidence" value="ECO:0007669"/>
    <property type="project" value="UniProtKB-KW"/>
</dbReference>
<dbReference type="Proteomes" id="UP000822688">
    <property type="component" value="Chromosome 4"/>
</dbReference>
<feature type="compositionally biased region" description="Basic residues" evidence="4">
    <location>
        <begin position="579"/>
        <end position="588"/>
    </location>
</feature>
<gene>
    <name evidence="6" type="ORF">KC19_4G022400</name>
</gene>
<keyword evidence="3" id="KW-0539">Nucleus</keyword>
<feature type="region of interest" description="Disordered" evidence="4">
    <location>
        <begin position="564"/>
        <end position="596"/>
    </location>
</feature>
<feature type="compositionally biased region" description="Acidic residues" evidence="4">
    <location>
        <begin position="310"/>
        <end position="332"/>
    </location>
</feature>
<feature type="region of interest" description="Disordered" evidence="4">
    <location>
        <begin position="310"/>
        <end position="388"/>
    </location>
</feature>
<dbReference type="EMBL" id="CM026424">
    <property type="protein sequence ID" value="KAG0578433.1"/>
    <property type="molecule type" value="Genomic_DNA"/>
</dbReference>
<feature type="compositionally biased region" description="Basic and acidic residues" evidence="4">
    <location>
        <begin position="197"/>
        <end position="218"/>
    </location>
</feature>
<dbReference type="AlphaFoldDB" id="A0A8T0I7N5"/>
<protein>
    <recommendedName>
        <fullName evidence="5">G-patch domain-containing protein</fullName>
    </recommendedName>
</protein>
<evidence type="ECO:0000256" key="1">
    <source>
        <dbReference type="ARBA" id="ARBA00004123"/>
    </source>
</evidence>
<accession>A0A8T0I7N5</accession>
<proteinExistence type="predicted"/>
<dbReference type="CDD" id="cd16074">
    <property type="entry name" value="OCRE"/>
    <property type="match status" value="1"/>
</dbReference>
<feature type="compositionally biased region" description="Acidic residues" evidence="4">
    <location>
        <begin position="339"/>
        <end position="354"/>
    </location>
</feature>
<dbReference type="PANTHER" id="PTHR13948:SF38">
    <property type="entry name" value="D111_G-PATCH DOMAIN-CONTAINING PROTEIN"/>
    <property type="match status" value="1"/>
</dbReference>
<dbReference type="Pfam" id="PF01585">
    <property type="entry name" value="G-patch"/>
    <property type="match status" value="1"/>
</dbReference>
<feature type="compositionally biased region" description="Polar residues" evidence="4">
    <location>
        <begin position="564"/>
        <end position="577"/>
    </location>
</feature>
<dbReference type="GO" id="GO:0005634">
    <property type="term" value="C:nucleus"/>
    <property type="evidence" value="ECO:0007669"/>
    <property type="project" value="UniProtKB-SubCell"/>
</dbReference>
<dbReference type="GO" id="GO:0000398">
    <property type="term" value="P:mRNA splicing, via spliceosome"/>
    <property type="evidence" value="ECO:0007669"/>
    <property type="project" value="TreeGrafter"/>
</dbReference>
<evidence type="ECO:0000313" key="7">
    <source>
        <dbReference type="Proteomes" id="UP000822688"/>
    </source>
</evidence>
<keyword evidence="2" id="KW-0694">RNA-binding</keyword>
<name>A0A8T0I7N5_CERPU</name>
<evidence type="ECO:0000259" key="5">
    <source>
        <dbReference type="PROSITE" id="PS50174"/>
    </source>
</evidence>
<evidence type="ECO:0000256" key="2">
    <source>
        <dbReference type="ARBA" id="ARBA00022884"/>
    </source>
</evidence>
<dbReference type="Pfam" id="PF17780">
    <property type="entry name" value="OCRE"/>
    <property type="match status" value="1"/>
</dbReference>
<sequence length="697" mass="76190">MDAPSAVAMAEPAADAPGFVFDSSSGLYYDASSGFYYDAKAGWYYNTQNGQYYIYENDAYVPLVATTKDESAPPAPGDELNQALIPSAGHLSDEEDHVRREATSEPRILSPSGDPAVLTQTAGLGSDHGDAIRESTTSIIKDSAMKDVSPAVLNSEWPDPSCRHVQNSAENSSDASSGLIPGTEMSLLSMGNIPVESSDKTFEGTERGESNAEPEETRPASVWIAETLSELYSQNTFEGPADGGESEAYVDPSSQHVYYQSNSSLENTYDYTYMNGDHSGETWQETQYHYRKQWGDSLAWDDHATIDNELYESDDQSEELEEGEWRPEEEEKENYVFADIDEVEEGEIREDPNEEPGISGVDGNGHGTYSGEDRAHTGSLPTDDENYQHDTGEVAGTSYRHTTEASVDMFGNGIDYSASDLADEEQWQAQYLRTAKPKARSYIGSMDLWDWSIIEQEKKIGKKKVKKIFRLIGRLAPNATQVHPSLRGSGGLIRTTPICEADHEFVKVSSGRIYKLRRPSSKHLTAYSGYVSSNPTQDWGLPLINTDTEEDHIDSSLDPIDATLSSSTGSGHWNGQLASKKKNARLKPKGVDGGPELKYRDRAAERRTLHKGFGIGPGQKAVSVHELEKEEAEAATEMPAALKKAASARPIGRENIGKRMLEGMGWKEGQSLGSGEGGLVDPILALGNTGRTGLGWL</sequence>
<dbReference type="InterPro" id="IPR000467">
    <property type="entry name" value="G_patch_dom"/>
</dbReference>
<feature type="region of interest" description="Disordered" evidence="4">
    <location>
        <begin position="90"/>
        <end position="115"/>
    </location>
</feature>